<dbReference type="AlphaFoldDB" id="A0A918YVC2"/>
<dbReference type="EMBL" id="BNCF01000001">
    <property type="protein sequence ID" value="GHE25896.1"/>
    <property type="molecule type" value="Genomic_DNA"/>
</dbReference>
<dbReference type="OrthoDB" id="334393at2"/>
<evidence type="ECO:0000313" key="2">
    <source>
        <dbReference type="Proteomes" id="UP000636453"/>
    </source>
</evidence>
<sequence>MTPRPVPGWFDADRAAFMQSIVSISLGARDARLRPSVTKGLGCRVLAGGEVRVYVDAAVSQDLLRDIADNRLMAVVFSDIVRHRTLQVKAADAHARTPDDDDHGAVEAYLAGFTRAVVSAGYPESLARTLLAHEAAARVAVVFHPHEGFEQTPGPQAGQPLEPSR</sequence>
<dbReference type="RefSeq" id="WP_146472518.1">
    <property type="nucleotide sequence ID" value="NZ_BNCF01000001.1"/>
</dbReference>
<gene>
    <name evidence="1" type="ORF">GCM10007167_03610</name>
</gene>
<protein>
    <recommendedName>
        <fullName evidence="3">Pyridoxamine 5'-phosphate oxidase</fullName>
    </recommendedName>
</protein>
<proteinExistence type="predicted"/>
<name>A0A918YVC2_9GAMM</name>
<evidence type="ECO:0000313" key="1">
    <source>
        <dbReference type="EMBL" id="GHE25896.1"/>
    </source>
</evidence>
<accession>A0A918YVC2</accession>
<reference evidence="1" key="2">
    <citation type="submission" date="2020-09" db="EMBL/GenBank/DDBJ databases">
        <authorList>
            <person name="Sun Q."/>
            <person name="Kim S."/>
        </authorList>
    </citation>
    <scope>NUCLEOTIDE SEQUENCE</scope>
    <source>
        <strain evidence="1">KCTC 32020</strain>
    </source>
</reference>
<dbReference type="Proteomes" id="UP000636453">
    <property type="component" value="Unassembled WGS sequence"/>
</dbReference>
<evidence type="ECO:0008006" key="3">
    <source>
        <dbReference type="Google" id="ProtNLM"/>
    </source>
</evidence>
<comment type="caution">
    <text evidence="1">The sequence shown here is derived from an EMBL/GenBank/DDBJ whole genome shotgun (WGS) entry which is preliminary data.</text>
</comment>
<keyword evidence="2" id="KW-1185">Reference proteome</keyword>
<reference evidence="1" key="1">
    <citation type="journal article" date="2014" name="Int. J. Syst. Evol. Microbiol.">
        <title>Complete genome sequence of Corynebacterium casei LMG S-19264T (=DSM 44701T), isolated from a smear-ripened cheese.</title>
        <authorList>
            <consortium name="US DOE Joint Genome Institute (JGI-PGF)"/>
            <person name="Walter F."/>
            <person name="Albersmeier A."/>
            <person name="Kalinowski J."/>
            <person name="Ruckert C."/>
        </authorList>
    </citation>
    <scope>NUCLEOTIDE SEQUENCE</scope>
    <source>
        <strain evidence="1">KCTC 32020</strain>
    </source>
</reference>
<organism evidence="1 2">
    <name type="scientific">Vulcaniibacterium thermophilum</name>
    <dbReference type="NCBI Taxonomy" id="1169913"/>
    <lineage>
        <taxon>Bacteria</taxon>
        <taxon>Pseudomonadati</taxon>
        <taxon>Pseudomonadota</taxon>
        <taxon>Gammaproteobacteria</taxon>
        <taxon>Lysobacterales</taxon>
        <taxon>Lysobacteraceae</taxon>
        <taxon>Vulcaniibacterium</taxon>
    </lineage>
</organism>